<feature type="modified residue" description="4-aspartylphosphate" evidence="1">
    <location>
        <position position="61"/>
    </location>
</feature>
<dbReference type="InterPro" id="IPR011006">
    <property type="entry name" value="CheY-like_superfamily"/>
</dbReference>
<dbReference type="PROSITE" id="PS50110">
    <property type="entry name" value="RESPONSE_REGULATORY"/>
    <property type="match status" value="1"/>
</dbReference>
<gene>
    <name evidence="3" type="ORF">N825_34265</name>
</gene>
<evidence type="ECO:0000259" key="2">
    <source>
        <dbReference type="PROSITE" id="PS50110"/>
    </source>
</evidence>
<evidence type="ECO:0000256" key="1">
    <source>
        <dbReference type="PROSITE-ProRule" id="PRU00169"/>
    </source>
</evidence>
<evidence type="ECO:0000313" key="4">
    <source>
        <dbReference type="Proteomes" id="UP000019486"/>
    </source>
</evidence>
<feature type="domain" description="Response regulatory" evidence="2">
    <location>
        <begin position="11"/>
        <end position="121"/>
    </location>
</feature>
<dbReference type="RefSeq" id="WP_245613333.1">
    <property type="nucleotide sequence ID" value="NZ_AVFL01000068.1"/>
</dbReference>
<dbReference type="SUPFAM" id="SSF52172">
    <property type="entry name" value="CheY-like"/>
    <property type="match status" value="1"/>
</dbReference>
<dbReference type="SMART" id="SM00448">
    <property type="entry name" value="REC"/>
    <property type="match status" value="1"/>
</dbReference>
<protein>
    <recommendedName>
        <fullName evidence="2">Response regulatory domain-containing protein</fullName>
    </recommendedName>
</protein>
<dbReference type="Proteomes" id="UP000019486">
    <property type="component" value="Unassembled WGS sequence"/>
</dbReference>
<dbReference type="EMBL" id="AVFL01000068">
    <property type="protein sequence ID" value="EWY35803.1"/>
    <property type="molecule type" value="Genomic_DNA"/>
</dbReference>
<sequence length="128" mass="13476">MIMVEGLTAIRVLVVEDEALVAMALTGMLEGFGCLVVGPVGRVHRALDLIATTRIDAAVLDVNLAGDKVFPVAEELTRRGVPIVFATGYGTAGLDGAFPDVRVLQKPYPEVALAEALGDALMRRSDQG</sequence>
<dbReference type="AlphaFoldDB" id="W9GWE0"/>
<keyword evidence="1" id="KW-0597">Phosphoprotein</keyword>
<accession>W9GWE0</accession>
<keyword evidence="4" id="KW-1185">Reference proteome</keyword>
<reference evidence="3 4" key="1">
    <citation type="submission" date="2013-08" db="EMBL/GenBank/DDBJ databases">
        <title>The genome sequence of Skermanella stibiiresistens.</title>
        <authorList>
            <person name="Zhu W."/>
            <person name="Wang G."/>
        </authorList>
    </citation>
    <scope>NUCLEOTIDE SEQUENCE [LARGE SCALE GENOMIC DNA]</scope>
    <source>
        <strain evidence="3 4">SB22</strain>
    </source>
</reference>
<name>W9GWE0_9PROT</name>
<dbReference type="STRING" id="1385369.N825_34265"/>
<proteinExistence type="predicted"/>
<organism evidence="3 4">
    <name type="scientific">Skermanella stibiiresistens SB22</name>
    <dbReference type="NCBI Taxonomy" id="1385369"/>
    <lineage>
        <taxon>Bacteria</taxon>
        <taxon>Pseudomonadati</taxon>
        <taxon>Pseudomonadota</taxon>
        <taxon>Alphaproteobacteria</taxon>
        <taxon>Rhodospirillales</taxon>
        <taxon>Azospirillaceae</taxon>
        <taxon>Skermanella</taxon>
    </lineage>
</organism>
<evidence type="ECO:0000313" key="3">
    <source>
        <dbReference type="EMBL" id="EWY35803.1"/>
    </source>
</evidence>
<dbReference type="InterPro" id="IPR001789">
    <property type="entry name" value="Sig_transdc_resp-reg_receiver"/>
</dbReference>
<comment type="caution">
    <text evidence="3">The sequence shown here is derived from an EMBL/GenBank/DDBJ whole genome shotgun (WGS) entry which is preliminary data.</text>
</comment>
<dbReference type="GO" id="GO:0000160">
    <property type="term" value="P:phosphorelay signal transduction system"/>
    <property type="evidence" value="ECO:0007669"/>
    <property type="project" value="InterPro"/>
</dbReference>
<dbReference type="Pfam" id="PF00072">
    <property type="entry name" value="Response_reg"/>
    <property type="match status" value="1"/>
</dbReference>
<dbReference type="Gene3D" id="3.40.50.2300">
    <property type="match status" value="1"/>
</dbReference>